<sequence length="152" mass="17346">MGGTHSHEDINEDQPEVVRIDLSDIPDEYKNVGVSDDVVNRVKEWNDGDLLAMDKLTLVCSLDSGKKLFGAEMCLSLEELEERKRAFNEAIERVEKQFFSYQRENACSNSEQVCSGENCNRNRLLNCTPIINNYGHCVKKFREDVLVELTKA</sequence>
<evidence type="ECO:0000313" key="2">
    <source>
        <dbReference type="Proteomes" id="UP000038040"/>
    </source>
</evidence>
<dbReference type="OrthoDB" id="70030at2759"/>
<reference evidence="4" key="1">
    <citation type="submission" date="2017-02" db="UniProtKB">
        <authorList>
            <consortium name="WormBaseParasite"/>
        </authorList>
    </citation>
    <scope>IDENTIFICATION</scope>
</reference>
<evidence type="ECO:0000313" key="1">
    <source>
        <dbReference type="EMBL" id="VDN60074.1"/>
    </source>
</evidence>
<gene>
    <name evidence="1" type="ORF">DME_LOCUS10047</name>
</gene>
<dbReference type="WBParaSite" id="DME_0000740901-mRNA-1">
    <property type="protein sequence ID" value="DME_0000740901-mRNA-1"/>
    <property type="gene ID" value="DME_0000740901"/>
</dbReference>
<protein>
    <submittedName>
        <fullName evidence="1 4">Uncharacterized protein</fullName>
    </submittedName>
</protein>
<reference evidence="1 3" key="2">
    <citation type="submission" date="2018-11" db="EMBL/GenBank/DDBJ databases">
        <authorList>
            <consortium name="Pathogen Informatics"/>
        </authorList>
    </citation>
    <scope>NUCLEOTIDE SEQUENCE [LARGE SCALE GENOMIC DNA]</scope>
</reference>
<evidence type="ECO:0000313" key="4">
    <source>
        <dbReference type="WBParaSite" id="DME_0000740901-mRNA-1"/>
    </source>
</evidence>
<dbReference type="Proteomes" id="UP000038040">
    <property type="component" value="Unplaced"/>
</dbReference>
<keyword evidence="3" id="KW-1185">Reference proteome</keyword>
<dbReference type="Proteomes" id="UP000274756">
    <property type="component" value="Unassembled WGS sequence"/>
</dbReference>
<organism evidence="2 4">
    <name type="scientific">Dracunculus medinensis</name>
    <name type="common">Guinea worm</name>
    <dbReference type="NCBI Taxonomy" id="318479"/>
    <lineage>
        <taxon>Eukaryota</taxon>
        <taxon>Metazoa</taxon>
        <taxon>Ecdysozoa</taxon>
        <taxon>Nematoda</taxon>
        <taxon>Chromadorea</taxon>
        <taxon>Rhabditida</taxon>
        <taxon>Spirurina</taxon>
        <taxon>Dracunculoidea</taxon>
        <taxon>Dracunculidae</taxon>
        <taxon>Dracunculus</taxon>
    </lineage>
</organism>
<dbReference type="EMBL" id="UYYG01001200">
    <property type="protein sequence ID" value="VDN60074.1"/>
    <property type="molecule type" value="Genomic_DNA"/>
</dbReference>
<accession>A0A0N4UIH6</accession>
<name>A0A0N4UIH6_DRAME</name>
<evidence type="ECO:0000313" key="3">
    <source>
        <dbReference type="Proteomes" id="UP000274756"/>
    </source>
</evidence>
<dbReference type="STRING" id="318479.A0A0N4UIH6"/>
<proteinExistence type="predicted"/>
<dbReference type="AlphaFoldDB" id="A0A0N4UIH6"/>